<dbReference type="PANTHER" id="PTHR47969">
    <property type="entry name" value="CHROMOSOME-ASSOCIATED KINESIN KIF4A-RELATED"/>
    <property type="match status" value="1"/>
</dbReference>
<dbReference type="GO" id="GO:0051231">
    <property type="term" value="P:spindle elongation"/>
    <property type="evidence" value="ECO:0007669"/>
    <property type="project" value="TreeGrafter"/>
</dbReference>
<comment type="subcellular location">
    <subcellularLocation>
        <location evidence="1">Cytoplasm</location>
        <location evidence="1">Cytoskeleton</location>
    </subcellularLocation>
</comment>
<dbReference type="InterPro" id="IPR010994">
    <property type="entry name" value="RuvA_2-like"/>
</dbReference>
<dbReference type="GeneID" id="108045135"/>
<feature type="domain" description="Kinesin motor" evidence="9">
    <location>
        <begin position="8"/>
        <end position="319"/>
    </location>
</feature>
<keyword evidence="4 7" id="KW-0067">ATP-binding</keyword>
<dbReference type="GO" id="GO:0007052">
    <property type="term" value="P:mitotic spindle organization"/>
    <property type="evidence" value="ECO:0007669"/>
    <property type="project" value="TreeGrafter"/>
</dbReference>
<dbReference type="CTD" id="32107"/>
<evidence type="ECO:0000313" key="12">
    <source>
        <dbReference type="RefSeq" id="XP_016979849.1"/>
    </source>
</evidence>
<dbReference type="PANTHER" id="PTHR47969:SF15">
    <property type="entry name" value="CHROMOSOME-ASSOCIATED KINESIN KIF4A-RELATED"/>
    <property type="match status" value="1"/>
</dbReference>
<gene>
    <name evidence="12" type="primary">LOC108045135</name>
    <name evidence="10" type="synonym">108045135</name>
</gene>
<dbReference type="SMART" id="SM00129">
    <property type="entry name" value="KISc"/>
    <property type="match status" value="1"/>
</dbReference>
<dbReference type="SUPFAM" id="SSF47781">
    <property type="entry name" value="RuvA domain 2-like"/>
    <property type="match status" value="1"/>
</dbReference>
<evidence type="ECO:0000313" key="11">
    <source>
        <dbReference type="Proteomes" id="UP001652680"/>
    </source>
</evidence>
<comment type="similarity">
    <text evidence="7 8">Belongs to the TRAFAC class myosin-kinesin ATPase superfamily. Kinesin family.</text>
</comment>
<dbReference type="PROSITE" id="PS50067">
    <property type="entry name" value="KINESIN_MOTOR_2"/>
    <property type="match status" value="1"/>
</dbReference>
<dbReference type="EnsemblMetazoa" id="XM_017124360.1">
    <property type="protein sequence ID" value="XP_016979849.1"/>
    <property type="gene ID" value="LOC108045135"/>
</dbReference>
<dbReference type="InterPro" id="IPR027417">
    <property type="entry name" value="P-loop_NTPase"/>
</dbReference>
<dbReference type="GO" id="GO:0003777">
    <property type="term" value="F:microtubule motor activity"/>
    <property type="evidence" value="ECO:0007669"/>
    <property type="project" value="InterPro"/>
</dbReference>
<dbReference type="RefSeq" id="XP_016979849.1">
    <property type="nucleotide sequence ID" value="XM_017124360.1"/>
</dbReference>
<dbReference type="InterPro" id="IPR019821">
    <property type="entry name" value="Kinesin_motor_CS"/>
</dbReference>
<name>A0A6P4ET22_DRORH</name>
<dbReference type="GO" id="GO:0007018">
    <property type="term" value="P:microtubule-based movement"/>
    <property type="evidence" value="ECO:0007669"/>
    <property type="project" value="InterPro"/>
</dbReference>
<evidence type="ECO:0000256" key="6">
    <source>
        <dbReference type="ARBA" id="ARBA00023212"/>
    </source>
</evidence>
<dbReference type="CDD" id="cd00106">
    <property type="entry name" value="KISc"/>
    <property type="match status" value="1"/>
</dbReference>
<reference evidence="12" key="2">
    <citation type="submission" date="2025-04" db="UniProtKB">
        <authorList>
            <consortium name="RefSeq"/>
        </authorList>
    </citation>
    <scope>IDENTIFICATION</scope>
</reference>
<evidence type="ECO:0000256" key="3">
    <source>
        <dbReference type="ARBA" id="ARBA00022741"/>
    </source>
</evidence>
<reference evidence="11" key="1">
    <citation type="journal article" date="2021" name="Elife">
        <title>Highly contiguous assemblies of 101 drosophilid genomes.</title>
        <authorList>
            <person name="Kim B.Y."/>
            <person name="Wang J.R."/>
            <person name="Miller D.E."/>
            <person name="Barmina O."/>
            <person name="Delaney E."/>
            <person name="Thompson A."/>
            <person name="Comeault A.A."/>
            <person name="Peede D."/>
            <person name="D'Agostino E.R."/>
            <person name="Pelaez J."/>
            <person name="Aguilar J.M."/>
            <person name="Haji D."/>
            <person name="Matsunaga T."/>
            <person name="Armstrong E.E."/>
            <person name="Zych M."/>
            <person name="Ogawa Y."/>
            <person name="Stamenkovic-Radak M."/>
            <person name="Jelic M."/>
            <person name="Veselinovic M.S."/>
            <person name="Tanaskovic M."/>
            <person name="Eric P."/>
            <person name="Gao J.J."/>
            <person name="Katoh T.K."/>
            <person name="Toda M.J."/>
            <person name="Watabe H."/>
            <person name="Watada M."/>
            <person name="Davis J.S."/>
            <person name="Moyle L.C."/>
            <person name="Manoli G."/>
            <person name="Bertolini E."/>
            <person name="Kostal V."/>
            <person name="Hawley R.S."/>
            <person name="Takahashi A."/>
            <person name="Jones C.D."/>
            <person name="Price D.K."/>
            <person name="Whiteman N."/>
            <person name="Kopp A."/>
            <person name="Matute D.R."/>
            <person name="Petrov D.A."/>
        </authorList>
    </citation>
    <scope>NUCLEOTIDE SEQUENCE [LARGE SCALE GENOMIC DNA]</scope>
</reference>
<dbReference type="GO" id="GO:0005524">
    <property type="term" value="F:ATP binding"/>
    <property type="evidence" value="ECO:0007669"/>
    <property type="project" value="UniProtKB-UniRule"/>
</dbReference>
<evidence type="ECO:0000256" key="8">
    <source>
        <dbReference type="RuleBase" id="RU000394"/>
    </source>
</evidence>
<keyword evidence="5" id="KW-0175">Coiled coil</keyword>
<evidence type="ECO:0000256" key="7">
    <source>
        <dbReference type="PROSITE-ProRule" id="PRU00283"/>
    </source>
</evidence>
<reference evidence="10" key="3">
    <citation type="submission" date="2025-05" db="UniProtKB">
        <authorList>
            <consortium name="EnsemblMetazoa"/>
        </authorList>
    </citation>
    <scope>IDENTIFICATION</scope>
</reference>
<keyword evidence="6" id="KW-0206">Cytoskeleton</keyword>
<evidence type="ECO:0000256" key="1">
    <source>
        <dbReference type="ARBA" id="ARBA00004245"/>
    </source>
</evidence>
<dbReference type="Gene3D" id="1.10.150.280">
    <property type="entry name" value="AF1531-like domain"/>
    <property type="match status" value="1"/>
</dbReference>
<dbReference type="Gene3D" id="3.40.850.10">
    <property type="entry name" value="Kinesin motor domain"/>
    <property type="match status" value="1"/>
</dbReference>
<dbReference type="PROSITE" id="PS00411">
    <property type="entry name" value="KINESIN_MOTOR_1"/>
    <property type="match status" value="1"/>
</dbReference>
<keyword evidence="8" id="KW-0493">Microtubule</keyword>
<dbReference type="GO" id="GO:0005874">
    <property type="term" value="C:microtubule"/>
    <property type="evidence" value="ECO:0007669"/>
    <property type="project" value="UniProtKB-KW"/>
</dbReference>
<proteinExistence type="inferred from homology"/>
<evidence type="ECO:0000256" key="5">
    <source>
        <dbReference type="ARBA" id="ARBA00023054"/>
    </source>
</evidence>
<dbReference type="InterPro" id="IPR027640">
    <property type="entry name" value="Kinesin-like_fam"/>
</dbReference>
<dbReference type="OrthoDB" id="6237065at2759"/>
<evidence type="ECO:0000256" key="4">
    <source>
        <dbReference type="ARBA" id="ARBA00022840"/>
    </source>
</evidence>
<keyword evidence="7 8" id="KW-0505">Motor protein</keyword>
<evidence type="ECO:0000259" key="9">
    <source>
        <dbReference type="PROSITE" id="PS50067"/>
    </source>
</evidence>
<dbReference type="Pfam" id="PF00225">
    <property type="entry name" value="Kinesin"/>
    <property type="match status" value="1"/>
</dbReference>
<organism evidence="12">
    <name type="scientific">Drosophila rhopaloa</name>
    <name type="common">Fruit fly</name>
    <dbReference type="NCBI Taxonomy" id="1041015"/>
    <lineage>
        <taxon>Eukaryota</taxon>
        <taxon>Metazoa</taxon>
        <taxon>Ecdysozoa</taxon>
        <taxon>Arthropoda</taxon>
        <taxon>Hexapoda</taxon>
        <taxon>Insecta</taxon>
        <taxon>Pterygota</taxon>
        <taxon>Neoptera</taxon>
        <taxon>Endopterygota</taxon>
        <taxon>Diptera</taxon>
        <taxon>Brachycera</taxon>
        <taxon>Muscomorpha</taxon>
        <taxon>Ephydroidea</taxon>
        <taxon>Drosophilidae</taxon>
        <taxon>Drosophila</taxon>
        <taxon>Sophophora</taxon>
    </lineage>
</organism>
<accession>A0A6P4ET22</accession>
<sequence>MEGEKLSAVRIAVREAPFRQFLGRREPSIVEFPPWGDGKSLVVEQNEFHFDHAFPSTVGQDEMYQTLILPLVEKFLQGYQCTALAYGQTGTGKSYSMGMASPDKKPEHLGVLPRCLGDILDHVSAKQENQEDTTQVYASFIEIYNEKAYDLLGSQPHVPTVASRCQSCTCLPLSSQKDLQTLLQLGTRNRRVRPTNLNASSSRSHAVVTIHARNSTFHSRMNVVDLAGSEGVRRTGNEGVARQEGVNINLGLLSINKVVMSMAAGHSVIPYRDSVLTTVLQESLTAQSFLTFLACISPHRCDLSETLSTLRFGTSAKKLRLAPMQVARQKQSLAARTPHTFRQVLSSSTAIKRPGANQNSHSVSNMHIESAKPLANILQRTRSELGMTPKAKKRARELLQLEDTTLEPSTIVMSDTLVGFNGEINGDQQLMPPPEMEYRQASSQDFTPVCNSKQDEPEKSSTIHQSVISPTVRCQLFNTSISSISLGASRIQQDISGIQPIEEILEQRPQPPCPLRRSVRLASTLRQETSDAIPNITNLRRSRRLAEIREHVASVVVNTKSEPTVIAVNPRAVVRPQQNTRQRETAHSRKLNPSADEWLANHHKYFLDLLNSGNLKELQKMPGIGPKTAFSLTLHRSHLGCFQDLDQVKGLPIWRGTSWDRFSQANCLHI</sequence>
<dbReference type="AlphaFoldDB" id="A0A6P4ET22"/>
<dbReference type="GO" id="GO:0005875">
    <property type="term" value="C:microtubule associated complex"/>
    <property type="evidence" value="ECO:0007669"/>
    <property type="project" value="TreeGrafter"/>
</dbReference>
<keyword evidence="2" id="KW-0963">Cytoplasm</keyword>
<dbReference type="SUPFAM" id="SSF52540">
    <property type="entry name" value="P-loop containing nucleoside triphosphate hydrolases"/>
    <property type="match status" value="1"/>
</dbReference>
<dbReference type="GO" id="GO:0008017">
    <property type="term" value="F:microtubule binding"/>
    <property type="evidence" value="ECO:0007669"/>
    <property type="project" value="InterPro"/>
</dbReference>
<protein>
    <recommendedName>
        <fullName evidence="8">Kinesin-like protein</fullName>
    </recommendedName>
</protein>
<keyword evidence="3 7" id="KW-0547">Nucleotide-binding</keyword>
<dbReference type="InterPro" id="IPR001752">
    <property type="entry name" value="Kinesin_motor_dom"/>
</dbReference>
<evidence type="ECO:0000313" key="10">
    <source>
        <dbReference type="EnsemblMetazoa" id="XP_016979849.1"/>
    </source>
</evidence>
<evidence type="ECO:0000256" key="2">
    <source>
        <dbReference type="ARBA" id="ARBA00022490"/>
    </source>
</evidence>
<dbReference type="PRINTS" id="PR00380">
    <property type="entry name" value="KINESINHEAVY"/>
</dbReference>
<dbReference type="InterPro" id="IPR036961">
    <property type="entry name" value="Kinesin_motor_dom_sf"/>
</dbReference>
<feature type="binding site" evidence="7">
    <location>
        <begin position="87"/>
        <end position="94"/>
    </location>
    <ligand>
        <name>ATP</name>
        <dbReference type="ChEBI" id="CHEBI:30616"/>
    </ligand>
</feature>
<dbReference type="Proteomes" id="UP001652680">
    <property type="component" value="Unassembled WGS sequence"/>
</dbReference>
<keyword evidence="11" id="KW-1185">Reference proteome</keyword>